<keyword evidence="3" id="KW-1185">Reference proteome</keyword>
<dbReference type="EMBL" id="CABFNO020001560">
    <property type="protein sequence ID" value="CAH0002404.1"/>
    <property type="molecule type" value="Genomic_DNA"/>
</dbReference>
<reference evidence="2 3" key="2">
    <citation type="submission" date="2021-10" db="EMBL/GenBank/DDBJ databases">
        <authorList>
            <person name="Piombo E."/>
        </authorList>
    </citation>
    <scope>NUCLEOTIDE SEQUENCE [LARGE SCALE GENOMIC DNA]</scope>
</reference>
<dbReference type="Proteomes" id="UP000754883">
    <property type="component" value="Unassembled WGS sequence"/>
</dbReference>
<proteinExistence type="predicted"/>
<evidence type="ECO:0000313" key="2">
    <source>
        <dbReference type="EMBL" id="CAH0002404.1"/>
    </source>
</evidence>
<comment type="caution">
    <text evidence="2">The sequence shown here is derived from an EMBL/GenBank/DDBJ whole genome shotgun (WGS) entry which is preliminary data.</text>
</comment>
<protein>
    <submittedName>
        <fullName evidence="2">Uncharacterized protein</fullName>
    </submittedName>
</protein>
<evidence type="ECO:0000313" key="3">
    <source>
        <dbReference type="Proteomes" id="UP000754883"/>
    </source>
</evidence>
<evidence type="ECO:0000256" key="1">
    <source>
        <dbReference type="SAM" id="MobiDB-lite"/>
    </source>
</evidence>
<sequence>MLDDNNGVRYWPDNYPSSEDSTNANKLTQPKANQKNQKPAVLQLVAPTPGEALGLENRSDFTNFSFAAGEEDTEGPGISSVRPLRPQENNADMGQGGQFDGAVPNNATDNISPPDPNPRPRSTEESEPSGKFPRPGNVARRYIPCRNRRRPRNDDYISEGTMEEYIWSSTSSESDFDSDTQYEQMDNGTENVEECPPGPTIVTNEEARLAAGMPIDDRNVKEIAADIWNEHLGQHNTDTGRNETMTPPPLPSTRLQDWGLMGCRIPKATSITTLVKLGKPN</sequence>
<accession>A0A9N9YB67</accession>
<gene>
    <name evidence="2" type="ORF">CBYS24578_00001997</name>
</gene>
<dbReference type="AlphaFoldDB" id="A0A9N9YB67"/>
<feature type="region of interest" description="Disordered" evidence="1">
    <location>
        <begin position="1"/>
        <end position="143"/>
    </location>
</feature>
<organism evidence="2 3">
    <name type="scientific">Clonostachys byssicola</name>
    <dbReference type="NCBI Taxonomy" id="160290"/>
    <lineage>
        <taxon>Eukaryota</taxon>
        <taxon>Fungi</taxon>
        <taxon>Dikarya</taxon>
        <taxon>Ascomycota</taxon>
        <taxon>Pezizomycotina</taxon>
        <taxon>Sordariomycetes</taxon>
        <taxon>Hypocreomycetidae</taxon>
        <taxon>Hypocreales</taxon>
        <taxon>Bionectriaceae</taxon>
        <taxon>Clonostachys</taxon>
    </lineage>
</organism>
<reference evidence="3" key="1">
    <citation type="submission" date="2019-06" db="EMBL/GenBank/DDBJ databases">
        <authorList>
            <person name="Broberg M."/>
        </authorList>
    </citation>
    <scope>NUCLEOTIDE SEQUENCE [LARGE SCALE GENOMIC DNA]</scope>
</reference>
<feature type="compositionally biased region" description="Polar residues" evidence="1">
    <location>
        <begin position="15"/>
        <end position="37"/>
    </location>
</feature>
<dbReference type="OrthoDB" id="5152973at2759"/>
<name>A0A9N9YB67_9HYPO</name>